<keyword evidence="2" id="KW-0472">Membrane</keyword>
<proteinExistence type="inferred from homology"/>
<dbReference type="EMBL" id="QPGB01000003">
    <property type="protein sequence ID" value="RCS57411.1"/>
    <property type="molecule type" value="Genomic_DNA"/>
</dbReference>
<dbReference type="OrthoDB" id="9803111at2"/>
<dbReference type="InterPro" id="IPR003869">
    <property type="entry name" value="Polysac_CapD-like"/>
</dbReference>
<evidence type="ECO:0000313" key="5">
    <source>
        <dbReference type="Proteomes" id="UP000252357"/>
    </source>
</evidence>
<evidence type="ECO:0000256" key="1">
    <source>
        <dbReference type="ARBA" id="ARBA00007430"/>
    </source>
</evidence>
<dbReference type="InterPro" id="IPR029063">
    <property type="entry name" value="SAM-dependent_MTases_sf"/>
</dbReference>
<protein>
    <submittedName>
        <fullName evidence="4">Polysaccharide biosynthesis protein</fullName>
    </submittedName>
</protein>
<feature type="transmembrane region" description="Helical" evidence="2">
    <location>
        <begin position="39"/>
        <end position="57"/>
    </location>
</feature>
<keyword evidence="2" id="KW-1133">Transmembrane helix</keyword>
<dbReference type="Gene3D" id="3.40.50.720">
    <property type="entry name" value="NAD(P)-binding Rossmann-like Domain"/>
    <property type="match status" value="2"/>
</dbReference>
<gene>
    <name evidence="4" type="ORF">DU000_08080</name>
</gene>
<dbReference type="Pfam" id="PF13727">
    <property type="entry name" value="CoA_binding_3"/>
    <property type="match status" value="1"/>
</dbReference>
<evidence type="ECO:0000256" key="2">
    <source>
        <dbReference type="SAM" id="Phobius"/>
    </source>
</evidence>
<dbReference type="PANTHER" id="PTHR43318:SF1">
    <property type="entry name" value="POLYSACCHARIDE BIOSYNTHESIS PROTEIN EPSC-RELATED"/>
    <property type="match status" value="1"/>
</dbReference>
<evidence type="ECO:0000313" key="4">
    <source>
        <dbReference type="EMBL" id="RCS57411.1"/>
    </source>
</evidence>
<dbReference type="InterPro" id="IPR051203">
    <property type="entry name" value="Polysaccharide_Synthase-Rel"/>
</dbReference>
<dbReference type="PANTHER" id="PTHR43318">
    <property type="entry name" value="UDP-N-ACETYLGLUCOSAMINE 4,6-DEHYDRATASE"/>
    <property type="match status" value="1"/>
</dbReference>
<sequence length="601" mass="67232">MWHNYRIWLVVGYDLLAASTAWIVAWWLRYNLAIPDYSVDLLISSLLFVLAVELVAFKLSGLYRGVWLFASLPDLRRIAVALIFSALLIPVAMLFWRHGVGIPRSVYIINPLILCLLMAGGRLSYRAWKEYRIYGWLRTQGKPVLLMGITDEAISIFKQLERSPDWQVIGIVDNAAELKGREVHGIPVLGRRENLAAIAAHHGVKQVIYADREGGHHERRIAYELCRNAGLEMLVPPKMEDLISGRVQVSPLRQIELEDLLGRDAVNLDNAALHQLIHQQRILITGAGGSIGAELCRQILKFRPAHLICLELSEHALYQIEQEFSAHYPDTRLDFLIADVKDFERVLSLCEHYRPQLVFHAAAYKHVPLMEEKNILQAIKNNAIGTLNIARAAIQSEAQKFVLVSTDKAVNPTNVMGATKRLAELLVQQLQANSTKTALLAVRFGNVLGSNGSVIPKFRQQIAAGGPITVTHPDIIRYFMTIPEAAQLILQAGTMGRGGEIFVLDMGEPVKIADLAKDLIQLSGFDLADIPIIYTGLRPGEKLFEELLANNETTQQTSHPKVRACISQAEWSLTPAELNELINPSLDEKLIREKLMRAIQP</sequence>
<organism evidence="4 5">
    <name type="scientific">Parvibium lacunae</name>
    <dbReference type="NCBI Taxonomy" id="1888893"/>
    <lineage>
        <taxon>Bacteria</taxon>
        <taxon>Pseudomonadati</taxon>
        <taxon>Pseudomonadota</taxon>
        <taxon>Betaproteobacteria</taxon>
        <taxon>Burkholderiales</taxon>
        <taxon>Alcaligenaceae</taxon>
        <taxon>Parvibium</taxon>
    </lineage>
</organism>
<dbReference type="AlphaFoldDB" id="A0A368L1V1"/>
<reference evidence="4 5" key="1">
    <citation type="journal article" date="2018" name="Int. J. Syst. Evol. Microbiol.">
        <title>Parvibium lacunae gen. nov., sp. nov., a new member of the family Alcaligenaceae isolated from a freshwater pond.</title>
        <authorList>
            <person name="Chen W.M."/>
            <person name="Xie P.B."/>
            <person name="Hsu M.Y."/>
            <person name="Sheu S.Y."/>
        </authorList>
    </citation>
    <scope>NUCLEOTIDE SEQUENCE [LARGE SCALE GENOMIC DNA]</scope>
    <source>
        <strain evidence="4 5">KMB9</strain>
    </source>
</reference>
<feature type="domain" description="Polysaccharide biosynthesis protein CapD-like" evidence="3">
    <location>
        <begin position="282"/>
        <end position="563"/>
    </location>
</feature>
<feature type="transmembrane region" description="Helical" evidence="2">
    <location>
        <begin position="7"/>
        <end position="27"/>
    </location>
</feature>
<dbReference type="InterPro" id="IPR036291">
    <property type="entry name" value="NAD(P)-bd_dom_sf"/>
</dbReference>
<name>A0A368L1V1_9BURK</name>
<feature type="transmembrane region" description="Helical" evidence="2">
    <location>
        <begin position="78"/>
        <end position="96"/>
    </location>
</feature>
<comment type="caution">
    <text evidence="4">The sequence shown here is derived from an EMBL/GenBank/DDBJ whole genome shotgun (WGS) entry which is preliminary data.</text>
</comment>
<keyword evidence="5" id="KW-1185">Reference proteome</keyword>
<dbReference type="SUPFAM" id="SSF53335">
    <property type="entry name" value="S-adenosyl-L-methionine-dependent methyltransferases"/>
    <property type="match status" value="1"/>
</dbReference>
<dbReference type="Pfam" id="PF02719">
    <property type="entry name" value="Polysacc_synt_2"/>
    <property type="match status" value="1"/>
</dbReference>
<evidence type="ECO:0000259" key="3">
    <source>
        <dbReference type="Pfam" id="PF02719"/>
    </source>
</evidence>
<accession>A0A368L1V1</accession>
<comment type="similarity">
    <text evidence="1">Belongs to the polysaccharide synthase family.</text>
</comment>
<keyword evidence="2" id="KW-0812">Transmembrane</keyword>
<dbReference type="CDD" id="cd05237">
    <property type="entry name" value="UDP_invert_4-6DH_SDR_e"/>
    <property type="match status" value="1"/>
</dbReference>
<dbReference type="Proteomes" id="UP000252357">
    <property type="component" value="Unassembled WGS sequence"/>
</dbReference>
<dbReference type="SUPFAM" id="SSF51735">
    <property type="entry name" value="NAD(P)-binding Rossmann-fold domains"/>
    <property type="match status" value="1"/>
</dbReference>